<dbReference type="PANTHER" id="PTHR33164:SF43">
    <property type="entry name" value="HTH-TYPE TRANSCRIPTIONAL REPRESSOR YETL"/>
    <property type="match status" value="1"/>
</dbReference>
<evidence type="ECO:0000313" key="2">
    <source>
        <dbReference type="EMBL" id="GCB29322.1"/>
    </source>
</evidence>
<feature type="domain" description="HTH marR-type" evidence="1">
    <location>
        <begin position="6"/>
        <end position="150"/>
    </location>
</feature>
<name>A0A401LCX9_9FIRM</name>
<dbReference type="AlphaFoldDB" id="A0A401LCX9"/>
<dbReference type="EMBL" id="BHVZ01000001">
    <property type="protein sequence ID" value="GCB29322.1"/>
    <property type="molecule type" value="Genomic_DNA"/>
</dbReference>
<evidence type="ECO:0000259" key="1">
    <source>
        <dbReference type="PROSITE" id="PS50995"/>
    </source>
</evidence>
<accession>A0A401LCX9</accession>
<dbReference type="InterPro" id="IPR036388">
    <property type="entry name" value="WH-like_DNA-bd_sf"/>
</dbReference>
<dbReference type="PROSITE" id="PS50995">
    <property type="entry name" value="HTH_MARR_2"/>
    <property type="match status" value="1"/>
</dbReference>
<dbReference type="PANTHER" id="PTHR33164">
    <property type="entry name" value="TRANSCRIPTIONAL REGULATOR, MARR FAMILY"/>
    <property type="match status" value="1"/>
</dbReference>
<gene>
    <name evidence="2" type="ORF">KGMB03357_09830</name>
</gene>
<protein>
    <recommendedName>
        <fullName evidence="1">HTH marR-type domain-containing protein</fullName>
    </recommendedName>
</protein>
<dbReference type="GO" id="GO:0006950">
    <property type="term" value="P:response to stress"/>
    <property type="evidence" value="ECO:0007669"/>
    <property type="project" value="TreeGrafter"/>
</dbReference>
<organism evidence="2 3">
    <name type="scientific">Anaerotignum faecicola</name>
    <dbReference type="NCBI Taxonomy" id="2358141"/>
    <lineage>
        <taxon>Bacteria</taxon>
        <taxon>Bacillati</taxon>
        <taxon>Bacillota</taxon>
        <taxon>Clostridia</taxon>
        <taxon>Lachnospirales</taxon>
        <taxon>Anaerotignaceae</taxon>
        <taxon>Anaerotignum</taxon>
    </lineage>
</organism>
<dbReference type="Pfam" id="PF12802">
    <property type="entry name" value="MarR_2"/>
    <property type="match status" value="1"/>
</dbReference>
<dbReference type="InterPro" id="IPR036390">
    <property type="entry name" value="WH_DNA-bd_sf"/>
</dbReference>
<proteinExistence type="predicted"/>
<evidence type="ECO:0000313" key="3">
    <source>
        <dbReference type="Proteomes" id="UP000287361"/>
    </source>
</evidence>
<comment type="caution">
    <text evidence="2">The sequence shown here is derived from an EMBL/GenBank/DDBJ whole genome shotgun (WGS) entry which is preliminary data.</text>
</comment>
<sequence>MEAVTGKAIVTSMMRLATEMSNWNKAYATEDKVAKRIEELGLTQHQAQVLGFLYGNPELDTVSALSARLHVSKGSLSLMLSKLEAGGFVQKKAAKDGDDGRKIYISLTAKGESAVQEMVELLAEAAAVVFDRMDAHRRMQIYTKVQELLELFNTGGWRE</sequence>
<dbReference type="InterPro" id="IPR039422">
    <property type="entry name" value="MarR/SlyA-like"/>
</dbReference>
<dbReference type="SMART" id="SM00347">
    <property type="entry name" value="HTH_MARR"/>
    <property type="match status" value="1"/>
</dbReference>
<dbReference type="Proteomes" id="UP000287361">
    <property type="component" value="Unassembled WGS sequence"/>
</dbReference>
<reference evidence="2 3" key="1">
    <citation type="submission" date="2018-10" db="EMBL/GenBank/DDBJ databases">
        <title>Draft Genome Sequence of Anaerotignum sp. KCTC 15736.</title>
        <authorList>
            <person name="Choi S.H."/>
            <person name="Kim J.S."/>
            <person name="Kang S.W."/>
            <person name="Lee J.S."/>
            <person name="Park S.H."/>
        </authorList>
    </citation>
    <scope>NUCLEOTIDE SEQUENCE [LARGE SCALE GENOMIC DNA]</scope>
    <source>
        <strain evidence="2 3">KCTC 15736</strain>
    </source>
</reference>
<dbReference type="GO" id="GO:0003700">
    <property type="term" value="F:DNA-binding transcription factor activity"/>
    <property type="evidence" value="ECO:0007669"/>
    <property type="project" value="InterPro"/>
</dbReference>
<keyword evidence="3" id="KW-1185">Reference proteome</keyword>
<dbReference type="Gene3D" id="1.10.10.10">
    <property type="entry name" value="Winged helix-like DNA-binding domain superfamily/Winged helix DNA-binding domain"/>
    <property type="match status" value="1"/>
</dbReference>
<dbReference type="SUPFAM" id="SSF46785">
    <property type="entry name" value="Winged helix' DNA-binding domain"/>
    <property type="match status" value="1"/>
</dbReference>
<dbReference type="InterPro" id="IPR000835">
    <property type="entry name" value="HTH_MarR-typ"/>
</dbReference>